<organism evidence="3 4">
    <name type="scientific">Hymenobacter montanus</name>
    <dbReference type="NCBI Taxonomy" id="2771359"/>
    <lineage>
        <taxon>Bacteria</taxon>
        <taxon>Pseudomonadati</taxon>
        <taxon>Bacteroidota</taxon>
        <taxon>Cytophagia</taxon>
        <taxon>Cytophagales</taxon>
        <taxon>Hymenobacteraceae</taxon>
        <taxon>Hymenobacter</taxon>
    </lineage>
</organism>
<proteinExistence type="predicted"/>
<dbReference type="AlphaFoldDB" id="A0A927BBJ2"/>
<comment type="caution">
    <text evidence="3">The sequence shown here is derived from an EMBL/GenBank/DDBJ whole genome shotgun (WGS) entry which is preliminary data.</text>
</comment>
<protein>
    <submittedName>
        <fullName evidence="3">Uncharacterized protein</fullName>
    </submittedName>
</protein>
<feature type="chain" id="PRO_5037480360" evidence="2">
    <location>
        <begin position="26"/>
        <end position="397"/>
    </location>
</feature>
<dbReference type="EMBL" id="JACXAD010000003">
    <property type="protein sequence ID" value="MBD2766993.1"/>
    <property type="molecule type" value="Genomic_DNA"/>
</dbReference>
<keyword evidence="2" id="KW-0732">Signal</keyword>
<evidence type="ECO:0000256" key="2">
    <source>
        <dbReference type="SAM" id="SignalP"/>
    </source>
</evidence>
<dbReference type="RefSeq" id="WP_191003824.1">
    <property type="nucleotide sequence ID" value="NZ_JACXAD010000003.1"/>
</dbReference>
<feature type="compositionally biased region" description="Low complexity" evidence="1">
    <location>
        <begin position="126"/>
        <end position="139"/>
    </location>
</feature>
<accession>A0A927BBJ2</accession>
<sequence length="397" mass="42116">MKTPLSFRCWSLVLALAFANRPALGQSPAERVVVVSPTVGEVIDGAEKARFGLFPYYAADDFEEARFVRSLAADSAITLRTRLRDGRQVARPFTLAEFEAVRAGIARRLQEVGSLSPEPVATRSNASPSGSAALAPASSGTPEIIGRTYSVELRSGNRFIGVLRSATAEELEFETKDLGRVRVQRANLIEFVLLNQGQARRGYDDVGNGTRLFFAPTARNLRRGEGYVQDIDIFLLGANYGITDNFSVGVLVPVLPGLGLSVFAFTPKVSVPLTDKFTVGAGVLYARAFGYGGGIGYGVATYGTADDNVTMGLGYAFAGGEVSSTPVVVVGGAKRLSRRTSLINETYIVNGGVGGLFGLRIAASRVSGSLGGLYFSGSEGGLYPAYAEVAYRFGKIK</sequence>
<dbReference type="Proteomes" id="UP000612233">
    <property type="component" value="Unassembled WGS sequence"/>
</dbReference>
<evidence type="ECO:0000313" key="3">
    <source>
        <dbReference type="EMBL" id="MBD2766993.1"/>
    </source>
</evidence>
<evidence type="ECO:0000256" key="1">
    <source>
        <dbReference type="SAM" id="MobiDB-lite"/>
    </source>
</evidence>
<name>A0A927BBJ2_9BACT</name>
<dbReference type="SUPFAM" id="SSF56935">
    <property type="entry name" value="Porins"/>
    <property type="match status" value="1"/>
</dbReference>
<feature type="region of interest" description="Disordered" evidence="1">
    <location>
        <begin position="116"/>
        <end position="139"/>
    </location>
</feature>
<gene>
    <name evidence="3" type="ORF">IC235_03685</name>
</gene>
<reference evidence="3" key="1">
    <citation type="submission" date="2020-09" db="EMBL/GenBank/DDBJ databases">
        <authorList>
            <person name="Kim M.K."/>
        </authorList>
    </citation>
    <scope>NUCLEOTIDE SEQUENCE</scope>
    <source>
        <strain evidence="3">BT664</strain>
    </source>
</reference>
<feature type="signal peptide" evidence="2">
    <location>
        <begin position="1"/>
        <end position="25"/>
    </location>
</feature>
<evidence type="ECO:0000313" key="4">
    <source>
        <dbReference type="Proteomes" id="UP000612233"/>
    </source>
</evidence>
<keyword evidence="4" id="KW-1185">Reference proteome</keyword>